<organism evidence="1 2">
    <name type="scientific">Siminovitchia thermophila</name>
    <dbReference type="NCBI Taxonomy" id="1245522"/>
    <lineage>
        <taxon>Bacteria</taxon>
        <taxon>Bacillati</taxon>
        <taxon>Bacillota</taxon>
        <taxon>Bacilli</taxon>
        <taxon>Bacillales</taxon>
        <taxon>Bacillaceae</taxon>
        <taxon>Siminovitchia</taxon>
    </lineage>
</organism>
<keyword evidence="2" id="KW-1185">Reference proteome</keyword>
<proteinExistence type="predicted"/>
<accession>A0ABS2R7D5</accession>
<name>A0ABS2R7D5_9BACI</name>
<sequence length="31" mass="3460">MVTLMIERAGKEYGVKPLGNILLQTRKSISI</sequence>
<evidence type="ECO:0000313" key="2">
    <source>
        <dbReference type="Proteomes" id="UP000823485"/>
    </source>
</evidence>
<protein>
    <submittedName>
        <fullName evidence="1">Uncharacterized protein</fullName>
    </submittedName>
</protein>
<reference evidence="1 2" key="1">
    <citation type="submission" date="2021-01" db="EMBL/GenBank/DDBJ databases">
        <title>Genomic Encyclopedia of Type Strains, Phase IV (KMG-IV): sequencing the most valuable type-strain genomes for metagenomic binning, comparative biology and taxonomic classification.</title>
        <authorList>
            <person name="Goeker M."/>
        </authorList>
    </citation>
    <scope>NUCLEOTIDE SEQUENCE [LARGE SCALE GENOMIC DNA]</scope>
    <source>
        <strain evidence="1 2">DSM 105453</strain>
    </source>
</reference>
<evidence type="ECO:0000313" key="1">
    <source>
        <dbReference type="EMBL" id="MBM7715069.1"/>
    </source>
</evidence>
<gene>
    <name evidence="1" type="ORF">JOC94_002041</name>
</gene>
<dbReference type="EMBL" id="JAFBFH010000012">
    <property type="protein sequence ID" value="MBM7715069.1"/>
    <property type="molecule type" value="Genomic_DNA"/>
</dbReference>
<dbReference type="Proteomes" id="UP000823485">
    <property type="component" value="Unassembled WGS sequence"/>
</dbReference>
<comment type="caution">
    <text evidence="1">The sequence shown here is derived from an EMBL/GenBank/DDBJ whole genome shotgun (WGS) entry which is preliminary data.</text>
</comment>